<feature type="region of interest" description="Disordered" evidence="8">
    <location>
        <begin position="272"/>
        <end position="380"/>
    </location>
</feature>
<keyword evidence="3" id="KW-0227">DNA damage</keyword>
<comment type="subcellular location">
    <subcellularLocation>
        <location evidence="1">Nucleus</location>
    </subcellularLocation>
</comment>
<gene>
    <name evidence="10" type="primary">TMPRSS13</name>
    <name evidence="10" type="ORF">SNEC2469_LOCUS6838</name>
</gene>
<dbReference type="GO" id="GO:0005524">
    <property type="term" value="F:ATP binding"/>
    <property type="evidence" value="ECO:0007669"/>
    <property type="project" value="InterPro"/>
</dbReference>
<evidence type="ECO:0000256" key="6">
    <source>
        <dbReference type="ARBA" id="ARBA00023242"/>
    </source>
</evidence>
<keyword evidence="4" id="KW-0233">DNA recombination</keyword>
<dbReference type="OrthoDB" id="447026at2759"/>
<evidence type="ECO:0000256" key="8">
    <source>
        <dbReference type="SAM" id="MobiDB-lite"/>
    </source>
</evidence>
<feature type="compositionally biased region" description="Basic and acidic residues" evidence="8">
    <location>
        <begin position="370"/>
        <end position="380"/>
    </location>
</feature>
<dbReference type="GO" id="GO:0006260">
    <property type="term" value="P:DNA replication"/>
    <property type="evidence" value="ECO:0007669"/>
    <property type="project" value="InterPro"/>
</dbReference>
<feature type="region of interest" description="Disordered" evidence="8">
    <location>
        <begin position="485"/>
        <end position="542"/>
    </location>
</feature>
<dbReference type="InterPro" id="IPR018574">
    <property type="entry name" value="Structure-sp_endonuc_su_Slx4"/>
</dbReference>
<evidence type="ECO:0000256" key="2">
    <source>
        <dbReference type="ARBA" id="ARBA00006661"/>
    </source>
</evidence>
<dbReference type="GO" id="GO:0006281">
    <property type="term" value="P:DNA repair"/>
    <property type="evidence" value="ECO:0007669"/>
    <property type="project" value="UniProtKB-KW"/>
</dbReference>
<dbReference type="SMART" id="SM00220">
    <property type="entry name" value="S_TKc"/>
    <property type="match status" value="1"/>
</dbReference>
<dbReference type="InterPro" id="IPR000719">
    <property type="entry name" value="Prot_kinase_dom"/>
</dbReference>
<protein>
    <recommendedName>
        <fullName evidence="7">Structure-specific endonuclease subunit SLX4</fullName>
    </recommendedName>
</protein>
<name>A0A812MRI7_9DINO</name>
<evidence type="ECO:0000256" key="1">
    <source>
        <dbReference type="ARBA" id="ARBA00004123"/>
    </source>
</evidence>
<dbReference type="AlphaFoldDB" id="A0A812MRI7"/>
<evidence type="ECO:0000256" key="4">
    <source>
        <dbReference type="ARBA" id="ARBA00023172"/>
    </source>
</evidence>
<dbReference type="SUPFAM" id="SSF56112">
    <property type="entry name" value="Protein kinase-like (PK-like)"/>
    <property type="match status" value="1"/>
</dbReference>
<dbReference type="InterPro" id="IPR011009">
    <property type="entry name" value="Kinase-like_dom_sf"/>
</dbReference>
<feature type="compositionally biased region" description="Polar residues" evidence="8">
    <location>
        <begin position="317"/>
        <end position="334"/>
    </location>
</feature>
<evidence type="ECO:0000256" key="7">
    <source>
        <dbReference type="ARBA" id="ARBA00029496"/>
    </source>
</evidence>
<dbReference type="Proteomes" id="UP000601435">
    <property type="component" value="Unassembled WGS sequence"/>
</dbReference>
<evidence type="ECO:0000313" key="10">
    <source>
        <dbReference type="EMBL" id="CAE7280761.1"/>
    </source>
</evidence>
<feature type="region of interest" description="Disordered" evidence="8">
    <location>
        <begin position="215"/>
        <end position="253"/>
    </location>
</feature>
<keyword evidence="11" id="KW-1185">Reference proteome</keyword>
<dbReference type="Gene3D" id="1.10.510.10">
    <property type="entry name" value="Transferase(Phosphotransferase) domain 1"/>
    <property type="match status" value="1"/>
</dbReference>
<dbReference type="EMBL" id="CAJNJA010011820">
    <property type="protein sequence ID" value="CAE7280761.1"/>
    <property type="molecule type" value="Genomic_DNA"/>
</dbReference>
<comment type="similarity">
    <text evidence="2">Belongs to the SLX4 family.</text>
</comment>
<keyword evidence="6" id="KW-0539">Nucleus</keyword>
<evidence type="ECO:0000256" key="3">
    <source>
        <dbReference type="ARBA" id="ARBA00022763"/>
    </source>
</evidence>
<evidence type="ECO:0000256" key="5">
    <source>
        <dbReference type="ARBA" id="ARBA00023204"/>
    </source>
</evidence>
<dbReference type="GO" id="GO:0006310">
    <property type="term" value="P:DNA recombination"/>
    <property type="evidence" value="ECO:0007669"/>
    <property type="project" value="UniProtKB-KW"/>
</dbReference>
<evidence type="ECO:0000259" key="9">
    <source>
        <dbReference type="PROSITE" id="PS50011"/>
    </source>
</evidence>
<accession>A0A812MRI7</accession>
<comment type="caution">
    <text evidence="10">The sequence shown here is derived from an EMBL/GenBank/DDBJ whole genome shotgun (WGS) entry which is preliminary data.</text>
</comment>
<feature type="compositionally biased region" description="Low complexity" evidence="8">
    <location>
        <begin position="488"/>
        <end position="526"/>
    </location>
</feature>
<organism evidence="10 11">
    <name type="scientific">Symbiodinium necroappetens</name>
    <dbReference type="NCBI Taxonomy" id="1628268"/>
    <lineage>
        <taxon>Eukaryota</taxon>
        <taxon>Sar</taxon>
        <taxon>Alveolata</taxon>
        <taxon>Dinophyceae</taxon>
        <taxon>Suessiales</taxon>
        <taxon>Symbiodiniaceae</taxon>
        <taxon>Symbiodinium</taxon>
    </lineage>
</organism>
<dbReference type="GO" id="GO:0004672">
    <property type="term" value="F:protein kinase activity"/>
    <property type="evidence" value="ECO:0007669"/>
    <property type="project" value="InterPro"/>
</dbReference>
<dbReference type="GO" id="GO:0033557">
    <property type="term" value="C:Slx1-Slx4 complex"/>
    <property type="evidence" value="ECO:0007669"/>
    <property type="project" value="InterPro"/>
</dbReference>
<dbReference type="Pfam" id="PF09494">
    <property type="entry name" value="Slx4"/>
    <property type="match status" value="1"/>
</dbReference>
<proteinExistence type="inferred from homology"/>
<dbReference type="PROSITE" id="PS50011">
    <property type="entry name" value="PROTEIN_KINASE_DOM"/>
    <property type="match status" value="1"/>
</dbReference>
<feature type="domain" description="Protein kinase" evidence="9">
    <location>
        <begin position="580"/>
        <end position="850"/>
    </location>
</feature>
<reference evidence="10" key="1">
    <citation type="submission" date="2021-02" db="EMBL/GenBank/DDBJ databases">
        <authorList>
            <person name="Dougan E. K."/>
            <person name="Rhodes N."/>
            <person name="Thang M."/>
            <person name="Chan C."/>
        </authorList>
    </citation>
    <scope>NUCLEOTIDE SEQUENCE</scope>
</reference>
<sequence length="850" mass="93947">MRHRRRNLNFKEKEPNFDATFDATLDFQPYDLRCGAGHDEVVKTPLGPEADSPCTFFDGTLMDANADPRKWALPDGAEERQASLVHSLDRGVFVSGHLDAGVQLTKHDRQAFLGDLTCTHAETRHTSKAAPAKAQPLRRFDPGLPESRDKVGRAWLQPLFAVEGCMAMHGIFQQQVGEDSIATTVLDVSSEDEPSRRSPCLLAAPAVAASFDDSVLQMPPADPSSFSSALGLGPDEDANSCARPPRLPHMLKDEEDLPLSMLFADFPSTPRCAATGSDGSSDDVVEVPPTTPRKARPRKATPEETATPEKTSRPKASPSQAIASTPQKAVTPQKTLEAWFSPKGSPKQRRRSPEPRAKAKQKRKTLAQSLKDRQKARTTYDKEAKAAARAEARKAKVAETEQLLADTIRSDRNLYEKLLCFELMEIEELAERIRSANDQLRSVGRKRIRDFLEAQGFVVTQQRKIPKEVFQKGYRGEEVRQLAVATQPKSVESPTSSPPSFSNSSWSEVSSPLLSPLPSPAESRAPSPRKRLLSGDDATSSASFSTADTICKVEVELVEEPSAPVLGWAKVSSPCAWMEVDLDNELARAKDHNNWWAKLSGEFRQATSCVRAERRRTLERYEAVAAMWRELSVDNEVLHTILGYGTERATMVIVHQTAPTFHGLRHFTFSKDRCHLLLAQGSKAIAYLHENGVTHGHLCPESFLMDETSLEPRVRLAWTPGQRRNEGHAPATFGFKGPGEDATPPSDIWSFGCVVLVWFANFKPAPHPWFQFAKSHRLKEAIQTALAQNPPELPKAYFDLHLAASEAEEGDTHLALAVQMCTRCLEHDPLERASADDLVLEASSAGQECR</sequence>
<keyword evidence="5" id="KW-0234">DNA repair</keyword>
<evidence type="ECO:0000313" key="11">
    <source>
        <dbReference type="Proteomes" id="UP000601435"/>
    </source>
</evidence>